<dbReference type="EMBL" id="JGYX01000001">
    <property type="protein sequence ID" value="KFI61909.1"/>
    <property type="molecule type" value="Genomic_DNA"/>
</dbReference>
<dbReference type="Gene3D" id="3.40.50.2300">
    <property type="match status" value="2"/>
</dbReference>
<evidence type="ECO:0000259" key="5">
    <source>
        <dbReference type="PROSITE" id="PS50932"/>
    </source>
</evidence>
<comment type="caution">
    <text evidence="6">The sequence shown here is derived from an EMBL/GenBank/DDBJ whole genome shotgun (WGS) entry which is preliminary data.</text>
</comment>
<dbReference type="InterPro" id="IPR046335">
    <property type="entry name" value="LacI/GalR-like_sensor"/>
</dbReference>
<evidence type="ECO:0000313" key="6">
    <source>
        <dbReference type="EMBL" id="KFI61909.1"/>
    </source>
</evidence>
<protein>
    <submittedName>
        <fullName evidence="6">Transcriptional regulator</fullName>
    </submittedName>
</protein>
<dbReference type="eggNOG" id="COG1609">
    <property type="taxonomic scope" value="Bacteria"/>
</dbReference>
<dbReference type="GO" id="GO:0003700">
    <property type="term" value="F:DNA-binding transcription factor activity"/>
    <property type="evidence" value="ECO:0007669"/>
    <property type="project" value="TreeGrafter"/>
</dbReference>
<dbReference type="CDD" id="cd01392">
    <property type="entry name" value="HTH_LacI"/>
    <property type="match status" value="1"/>
</dbReference>
<evidence type="ECO:0000256" key="3">
    <source>
        <dbReference type="ARBA" id="ARBA00023125"/>
    </source>
</evidence>
<dbReference type="GO" id="GO:0000976">
    <property type="term" value="F:transcription cis-regulatory region binding"/>
    <property type="evidence" value="ECO:0007669"/>
    <property type="project" value="TreeGrafter"/>
</dbReference>
<dbReference type="PANTHER" id="PTHR30146:SF148">
    <property type="entry name" value="HTH-TYPE TRANSCRIPTIONAL REPRESSOR PURR-RELATED"/>
    <property type="match status" value="1"/>
</dbReference>
<dbReference type="RefSeq" id="WP_033506757.1">
    <property type="nucleotide sequence ID" value="NZ_JGYX01000001.1"/>
</dbReference>
<dbReference type="PROSITE" id="PS50932">
    <property type="entry name" value="HTH_LACI_2"/>
    <property type="match status" value="1"/>
</dbReference>
<name>A0A087AT09_9BIFI</name>
<evidence type="ECO:0000313" key="7">
    <source>
        <dbReference type="Proteomes" id="UP000029046"/>
    </source>
</evidence>
<keyword evidence="7" id="KW-1185">Reference proteome</keyword>
<evidence type="ECO:0000256" key="4">
    <source>
        <dbReference type="ARBA" id="ARBA00023163"/>
    </source>
</evidence>
<reference evidence="6 7" key="1">
    <citation type="submission" date="2014-03" db="EMBL/GenBank/DDBJ databases">
        <title>Genomics of Bifidobacteria.</title>
        <authorList>
            <person name="Ventura M."/>
            <person name="Milani C."/>
            <person name="Lugli G.A."/>
        </authorList>
    </citation>
    <scope>NUCLEOTIDE SEQUENCE [LARGE SCALE GENOMIC DNA]</scope>
    <source>
        <strain evidence="6 7">LMG 11586</strain>
    </source>
</reference>
<dbReference type="InterPro" id="IPR028082">
    <property type="entry name" value="Peripla_BP_I"/>
</dbReference>
<dbReference type="AlphaFoldDB" id="A0A087AT09"/>
<sequence>MAFATIRDVAQKAGVSITAVSQILHGKGRFSDETKALVRKTVDELGYVPDSRAQGIRLSESRTVGLLVPDIRNPFFADLVSSMEEQLYEKGYSTLIGTSAEDVQRQDAFITTLLGQRIDGAIVVPEGADSPGIRSLIDRDLPLVFVDRTVEGLDTVPSVVSDPYPGIESAVDTLRQLGHRRVGFVAHSSLGSVNVNERETAFRAIAGELLGEDGAVVVDCDNSSRSRKDALMALLAEDATAMLCAYSPDAIALIGLLHDRGMDVGEDLSVVSFDDIDAFRLMSPQVAIISQQTADMGRQGVEMLLARIGAKRKRRAENRRIPTVFVQRGSVGVAPQAR</sequence>
<accession>A0A087AT09</accession>
<keyword evidence="4" id="KW-0804">Transcription</keyword>
<dbReference type="InterPro" id="IPR000843">
    <property type="entry name" value="HTH_LacI"/>
</dbReference>
<evidence type="ECO:0000256" key="2">
    <source>
        <dbReference type="ARBA" id="ARBA00023015"/>
    </source>
</evidence>
<dbReference type="SMART" id="SM00354">
    <property type="entry name" value="HTH_LACI"/>
    <property type="match status" value="1"/>
</dbReference>
<dbReference type="Gene3D" id="1.10.260.40">
    <property type="entry name" value="lambda repressor-like DNA-binding domains"/>
    <property type="match status" value="1"/>
</dbReference>
<dbReference type="OrthoDB" id="37081at2"/>
<dbReference type="InterPro" id="IPR010982">
    <property type="entry name" value="Lambda_DNA-bd_dom_sf"/>
</dbReference>
<feature type="domain" description="HTH lacI-type" evidence="5">
    <location>
        <begin position="4"/>
        <end position="58"/>
    </location>
</feature>
<gene>
    <name evidence="6" type="ORF">BIGA_0440</name>
</gene>
<keyword evidence="3" id="KW-0238">DNA-binding</keyword>
<proteinExistence type="predicted"/>
<dbReference type="Pfam" id="PF13377">
    <property type="entry name" value="Peripla_BP_3"/>
    <property type="match status" value="1"/>
</dbReference>
<evidence type="ECO:0000256" key="1">
    <source>
        <dbReference type="ARBA" id="ARBA00022491"/>
    </source>
</evidence>
<keyword evidence="1" id="KW-0678">Repressor</keyword>
<dbReference type="Proteomes" id="UP000029046">
    <property type="component" value="Unassembled WGS sequence"/>
</dbReference>
<dbReference type="PROSITE" id="PS00356">
    <property type="entry name" value="HTH_LACI_1"/>
    <property type="match status" value="1"/>
</dbReference>
<organism evidence="6 7">
    <name type="scientific">Bifidobacterium pullorum subsp. gallinarum</name>
    <dbReference type="NCBI Taxonomy" id="78344"/>
    <lineage>
        <taxon>Bacteria</taxon>
        <taxon>Bacillati</taxon>
        <taxon>Actinomycetota</taxon>
        <taxon>Actinomycetes</taxon>
        <taxon>Bifidobacteriales</taxon>
        <taxon>Bifidobacteriaceae</taxon>
        <taxon>Bifidobacterium</taxon>
    </lineage>
</organism>
<dbReference type="PANTHER" id="PTHR30146">
    <property type="entry name" value="LACI-RELATED TRANSCRIPTIONAL REPRESSOR"/>
    <property type="match status" value="1"/>
</dbReference>
<dbReference type="SUPFAM" id="SSF53822">
    <property type="entry name" value="Periplasmic binding protein-like I"/>
    <property type="match status" value="1"/>
</dbReference>
<dbReference type="SUPFAM" id="SSF47413">
    <property type="entry name" value="lambda repressor-like DNA-binding domains"/>
    <property type="match status" value="1"/>
</dbReference>
<dbReference type="Pfam" id="PF00356">
    <property type="entry name" value="LacI"/>
    <property type="match status" value="1"/>
</dbReference>
<keyword evidence="2" id="KW-0805">Transcription regulation</keyword>